<reference evidence="3" key="1">
    <citation type="journal article" date="2019" name="Int. J. Syst. Evol. Microbiol.">
        <title>The Global Catalogue of Microorganisms (GCM) 10K type strain sequencing project: providing services to taxonomists for standard genome sequencing and annotation.</title>
        <authorList>
            <consortium name="The Broad Institute Genomics Platform"/>
            <consortium name="The Broad Institute Genome Sequencing Center for Infectious Disease"/>
            <person name="Wu L."/>
            <person name="Ma J."/>
        </authorList>
    </citation>
    <scope>NUCLEOTIDE SEQUENCE [LARGE SCALE GENOMIC DNA]</scope>
    <source>
        <strain evidence="3">CCUG 56607</strain>
    </source>
</reference>
<feature type="transmembrane region" description="Helical" evidence="1">
    <location>
        <begin position="30"/>
        <end position="51"/>
    </location>
</feature>
<dbReference type="RefSeq" id="WP_386058914.1">
    <property type="nucleotide sequence ID" value="NZ_JBHTKL010000002.1"/>
</dbReference>
<feature type="transmembrane region" description="Helical" evidence="1">
    <location>
        <begin position="159"/>
        <end position="179"/>
    </location>
</feature>
<accession>A0ABW3L403</accession>
<keyword evidence="1" id="KW-0812">Transmembrane</keyword>
<sequence length="222" mass="26614">MSYFINPFKLFFHRDDHLFKLHRAERIYNFYNLFFLLLFLTTLTYIATSWIGLGTDPLSANATEYTRIEYELRKVWFLLGRVIYAVLFALFLLLVTPFFFWLFNTVSYKKLIIIQMNVLLVMLVERLTWIPFMVYAGLDWYVSPFSFGVLASYFTELDWVIYFFGACSIFQLWIIWYQVKCVTYLTSTKRGWVIFQVIIWHIILWSGASLLAHYDSFLISIL</sequence>
<gene>
    <name evidence="2" type="ORF">ACFQ2J_08835</name>
</gene>
<protein>
    <recommendedName>
        <fullName evidence="4">Yip1 domain-containing protein</fullName>
    </recommendedName>
</protein>
<evidence type="ECO:0008006" key="4">
    <source>
        <dbReference type="Google" id="ProtNLM"/>
    </source>
</evidence>
<dbReference type="Proteomes" id="UP001596990">
    <property type="component" value="Unassembled WGS sequence"/>
</dbReference>
<evidence type="ECO:0000256" key="1">
    <source>
        <dbReference type="SAM" id="Phobius"/>
    </source>
</evidence>
<comment type="caution">
    <text evidence="2">The sequence shown here is derived from an EMBL/GenBank/DDBJ whole genome shotgun (WGS) entry which is preliminary data.</text>
</comment>
<dbReference type="EMBL" id="JBHTKL010000002">
    <property type="protein sequence ID" value="MFD1019299.1"/>
    <property type="molecule type" value="Genomic_DNA"/>
</dbReference>
<feature type="transmembrane region" description="Helical" evidence="1">
    <location>
        <begin position="82"/>
        <end position="104"/>
    </location>
</feature>
<keyword evidence="1" id="KW-0472">Membrane</keyword>
<name>A0ABW3L403_9BACI</name>
<evidence type="ECO:0000313" key="3">
    <source>
        <dbReference type="Proteomes" id="UP001596990"/>
    </source>
</evidence>
<proteinExistence type="predicted"/>
<keyword evidence="3" id="KW-1185">Reference proteome</keyword>
<feature type="transmembrane region" description="Helical" evidence="1">
    <location>
        <begin position="191"/>
        <end position="214"/>
    </location>
</feature>
<keyword evidence="1" id="KW-1133">Transmembrane helix</keyword>
<evidence type="ECO:0000313" key="2">
    <source>
        <dbReference type="EMBL" id="MFD1019299.1"/>
    </source>
</evidence>
<organism evidence="2 3">
    <name type="scientific">Thalassobacillus hwangdonensis</name>
    <dbReference type="NCBI Taxonomy" id="546108"/>
    <lineage>
        <taxon>Bacteria</taxon>
        <taxon>Bacillati</taxon>
        <taxon>Bacillota</taxon>
        <taxon>Bacilli</taxon>
        <taxon>Bacillales</taxon>
        <taxon>Bacillaceae</taxon>
        <taxon>Thalassobacillus</taxon>
    </lineage>
</organism>
<feature type="transmembrane region" description="Helical" evidence="1">
    <location>
        <begin position="116"/>
        <end position="136"/>
    </location>
</feature>